<sequence length="207" mass="23605">MNHPLLRRHDDEFGQVRYYDSEAYVYGIEISPIKGVCNPQIVGEKKDVAVVLPDNFFKSAVSNYKLTINKYYYDGNKFEVATVNNVCIITGEHIPLTHTYSLVNKLYQAFCFKEVVTVDFVDSIGEVSTLSTESDSKFTQLKPPYHLKDFSAAFYTLCVMEKLKCESFVVQEDTPQIEKVLSYIREHSGLADIQLPVVSYSFSTLYA</sequence>
<reference evidence="1 2" key="1">
    <citation type="submission" date="2012-10" db="EMBL/GenBank/DDBJ databases">
        <authorList>
            <person name="Zafar N."/>
            <person name="Inman J."/>
            <person name="Hall N."/>
            <person name="Lorenzi H."/>
            <person name="Caler E."/>
        </authorList>
    </citation>
    <scope>NUCLEOTIDE SEQUENCE [LARGE SCALE GENOMIC DNA]</scope>
    <source>
        <strain evidence="1 2">IP1</strain>
    </source>
</reference>
<dbReference type="Proteomes" id="UP000014680">
    <property type="component" value="Unassembled WGS sequence"/>
</dbReference>
<dbReference type="KEGG" id="eiv:EIN_283730"/>
<accession>L7FK81</accession>
<dbReference type="GeneID" id="14883793"/>
<dbReference type="OrthoDB" id="29219at2759"/>
<gene>
    <name evidence="1" type="ORF">EIN_283730</name>
</gene>
<dbReference type="RefSeq" id="XP_004184173.1">
    <property type="nucleotide sequence ID" value="XM_004184125.1"/>
</dbReference>
<dbReference type="OMA" id="HIPLTHT"/>
<evidence type="ECO:0000313" key="2">
    <source>
        <dbReference type="Proteomes" id="UP000014680"/>
    </source>
</evidence>
<keyword evidence="2" id="KW-1185">Reference proteome</keyword>
<organism evidence="1 2">
    <name type="scientific">Entamoeba invadens IP1</name>
    <dbReference type="NCBI Taxonomy" id="370355"/>
    <lineage>
        <taxon>Eukaryota</taxon>
        <taxon>Amoebozoa</taxon>
        <taxon>Evosea</taxon>
        <taxon>Archamoebae</taxon>
        <taxon>Mastigamoebida</taxon>
        <taxon>Entamoebidae</taxon>
        <taxon>Entamoeba</taxon>
    </lineage>
</organism>
<name>L7FK81_ENTIV</name>
<dbReference type="VEuPathDB" id="AmoebaDB:EIN_283730"/>
<dbReference type="AlphaFoldDB" id="L7FK81"/>
<protein>
    <submittedName>
        <fullName evidence="1">Uncharacterized protein</fullName>
    </submittedName>
</protein>
<evidence type="ECO:0000313" key="1">
    <source>
        <dbReference type="EMBL" id="ELP84827.1"/>
    </source>
</evidence>
<dbReference type="EMBL" id="KB207106">
    <property type="protein sequence ID" value="ELP84827.1"/>
    <property type="molecule type" value="Genomic_DNA"/>
</dbReference>
<proteinExistence type="predicted"/>